<accession>A0ABT9I499</accession>
<keyword evidence="2" id="KW-0732">Signal</keyword>
<evidence type="ECO:0000313" key="4">
    <source>
        <dbReference type="Proteomes" id="UP001231109"/>
    </source>
</evidence>
<dbReference type="Proteomes" id="UP001231109">
    <property type="component" value="Unassembled WGS sequence"/>
</dbReference>
<dbReference type="RefSeq" id="WP_305977366.1">
    <property type="nucleotide sequence ID" value="NZ_JAPJDY010000001.1"/>
</dbReference>
<feature type="region of interest" description="Disordered" evidence="1">
    <location>
        <begin position="72"/>
        <end position="104"/>
    </location>
</feature>
<feature type="signal peptide" evidence="2">
    <location>
        <begin position="1"/>
        <end position="18"/>
    </location>
</feature>
<proteinExistence type="predicted"/>
<feature type="chain" id="PRO_5047296494" evidence="2">
    <location>
        <begin position="19"/>
        <end position="104"/>
    </location>
</feature>
<sequence>MKNTTGLLLALLSTPLLAHQGHVHKFAAQACVDKTLSQVCEYSPDQKHLYQGSCQSMTGTLMCVRNKPIITSDTVMPPDNAQSDQHHATLGPSDTSKQPLTTTN</sequence>
<dbReference type="EMBL" id="JAPJDZ010000112">
    <property type="protein sequence ID" value="MDP5138208.1"/>
    <property type="molecule type" value="Genomic_DNA"/>
</dbReference>
<comment type="caution">
    <text evidence="3">The sequence shown here is derived from an EMBL/GenBank/DDBJ whole genome shotgun (WGS) entry which is preliminary data.</text>
</comment>
<feature type="compositionally biased region" description="Polar residues" evidence="1">
    <location>
        <begin position="92"/>
        <end position="104"/>
    </location>
</feature>
<name>A0ABT9I499_9GAMM</name>
<evidence type="ECO:0000256" key="2">
    <source>
        <dbReference type="SAM" id="SignalP"/>
    </source>
</evidence>
<keyword evidence="4" id="KW-1185">Reference proteome</keyword>
<evidence type="ECO:0000313" key="3">
    <source>
        <dbReference type="EMBL" id="MDP5138208.1"/>
    </source>
</evidence>
<organism evidence="3 4">
    <name type="scientific">Rheinheimera baltica</name>
    <dbReference type="NCBI Taxonomy" id="67576"/>
    <lineage>
        <taxon>Bacteria</taxon>
        <taxon>Pseudomonadati</taxon>
        <taxon>Pseudomonadota</taxon>
        <taxon>Gammaproteobacteria</taxon>
        <taxon>Chromatiales</taxon>
        <taxon>Chromatiaceae</taxon>
        <taxon>Rheinheimera</taxon>
    </lineage>
</organism>
<gene>
    <name evidence="3" type="ORF">ORJ04_19860</name>
</gene>
<evidence type="ECO:0000256" key="1">
    <source>
        <dbReference type="SAM" id="MobiDB-lite"/>
    </source>
</evidence>
<reference evidence="3 4" key="1">
    <citation type="submission" date="2022-11" db="EMBL/GenBank/DDBJ databases">
        <title>Viruses from the air-sea interface of a natural surface slick.</title>
        <authorList>
            <person name="Rahlff J."/>
            <person name="Holmfeldt K."/>
        </authorList>
    </citation>
    <scope>NUCLEOTIDE SEQUENCE [LARGE SCALE GENOMIC DNA]</scope>
    <source>
        <strain evidence="3 4">SMS4</strain>
    </source>
</reference>
<protein>
    <submittedName>
        <fullName evidence="3">Uncharacterized protein</fullName>
    </submittedName>
</protein>